<proteinExistence type="predicted"/>
<accession>A0A8J2K502</accession>
<gene>
    <name evidence="1" type="ORF">AFUS01_LOCUS8880</name>
</gene>
<keyword evidence="2" id="KW-1185">Reference proteome</keyword>
<protein>
    <submittedName>
        <fullName evidence="1">Uncharacterized protein</fullName>
    </submittedName>
</protein>
<dbReference type="EMBL" id="CAJVCH010062504">
    <property type="protein sequence ID" value="CAG7719558.1"/>
    <property type="molecule type" value="Genomic_DNA"/>
</dbReference>
<comment type="caution">
    <text evidence="1">The sequence shown here is derived from an EMBL/GenBank/DDBJ whole genome shotgun (WGS) entry which is preliminary data.</text>
</comment>
<organism evidence="1 2">
    <name type="scientific">Allacma fusca</name>
    <dbReference type="NCBI Taxonomy" id="39272"/>
    <lineage>
        <taxon>Eukaryota</taxon>
        <taxon>Metazoa</taxon>
        <taxon>Ecdysozoa</taxon>
        <taxon>Arthropoda</taxon>
        <taxon>Hexapoda</taxon>
        <taxon>Collembola</taxon>
        <taxon>Symphypleona</taxon>
        <taxon>Sminthuridae</taxon>
        <taxon>Allacma</taxon>
    </lineage>
</organism>
<feature type="non-terminal residue" evidence="1">
    <location>
        <position position="1"/>
    </location>
</feature>
<dbReference type="Proteomes" id="UP000708208">
    <property type="component" value="Unassembled WGS sequence"/>
</dbReference>
<name>A0A8J2K502_9HEXA</name>
<sequence>AQRKVWKTVSAKTLKHSHVFWTKDAIQFHFRTTLII</sequence>
<evidence type="ECO:0000313" key="2">
    <source>
        <dbReference type="Proteomes" id="UP000708208"/>
    </source>
</evidence>
<reference evidence="1" key="1">
    <citation type="submission" date="2021-06" db="EMBL/GenBank/DDBJ databases">
        <authorList>
            <person name="Hodson N. C."/>
            <person name="Mongue J. A."/>
            <person name="Jaron S. K."/>
        </authorList>
    </citation>
    <scope>NUCLEOTIDE SEQUENCE</scope>
</reference>
<evidence type="ECO:0000313" key="1">
    <source>
        <dbReference type="EMBL" id="CAG7719558.1"/>
    </source>
</evidence>
<dbReference type="AlphaFoldDB" id="A0A8J2K502"/>